<gene>
    <name evidence="3" type="ORF">BDU57DRAFT_532413</name>
</gene>
<reference evidence="3" key="1">
    <citation type="journal article" date="2020" name="Stud. Mycol.">
        <title>101 Dothideomycetes genomes: a test case for predicting lifestyles and emergence of pathogens.</title>
        <authorList>
            <person name="Haridas S."/>
            <person name="Albert R."/>
            <person name="Binder M."/>
            <person name="Bloem J."/>
            <person name="Labutti K."/>
            <person name="Salamov A."/>
            <person name="Andreopoulos B."/>
            <person name="Baker S."/>
            <person name="Barry K."/>
            <person name="Bills G."/>
            <person name="Bluhm B."/>
            <person name="Cannon C."/>
            <person name="Castanera R."/>
            <person name="Culley D."/>
            <person name="Daum C."/>
            <person name="Ezra D."/>
            <person name="Gonzalez J."/>
            <person name="Henrissat B."/>
            <person name="Kuo A."/>
            <person name="Liang C."/>
            <person name="Lipzen A."/>
            <person name="Lutzoni F."/>
            <person name="Magnuson J."/>
            <person name="Mondo S."/>
            <person name="Nolan M."/>
            <person name="Ohm R."/>
            <person name="Pangilinan J."/>
            <person name="Park H.-J."/>
            <person name="Ramirez L."/>
            <person name="Alfaro M."/>
            <person name="Sun H."/>
            <person name="Tritt A."/>
            <person name="Yoshinaga Y."/>
            <person name="Zwiers L.-H."/>
            <person name="Turgeon B."/>
            <person name="Goodwin S."/>
            <person name="Spatafora J."/>
            <person name="Crous P."/>
            <person name="Grigoriev I."/>
        </authorList>
    </citation>
    <scope>NUCLEOTIDE SEQUENCE</scope>
    <source>
        <strain evidence="3">HMLAC05119</strain>
    </source>
</reference>
<evidence type="ECO:0000313" key="4">
    <source>
        <dbReference type="Proteomes" id="UP000800096"/>
    </source>
</evidence>
<keyword evidence="2" id="KW-0472">Membrane</keyword>
<protein>
    <submittedName>
        <fullName evidence="3">Uncharacterized protein</fullName>
    </submittedName>
</protein>
<keyword evidence="2" id="KW-1133">Transmembrane helix</keyword>
<dbReference type="AlphaFoldDB" id="A0A6A5QEX3"/>
<feature type="region of interest" description="Disordered" evidence="1">
    <location>
        <begin position="36"/>
        <end position="70"/>
    </location>
</feature>
<keyword evidence="2" id="KW-0812">Transmembrane</keyword>
<evidence type="ECO:0000256" key="1">
    <source>
        <dbReference type="SAM" id="MobiDB-lite"/>
    </source>
</evidence>
<proteinExistence type="predicted"/>
<keyword evidence="4" id="KW-1185">Reference proteome</keyword>
<organism evidence="3 4">
    <name type="scientific">Ampelomyces quisqualis</name>
    <name type="common">Powdery mildew agent</name>
    <dbReference type="NCBI Taxonomy" id="50730"/>
    <lineage>
        <taxon>Eukaryota</taxon>
        <taxon>Fungi</taxon>
        <taxon>Dikarya</taxon>
        <taxon>Ascomycota</taxon>
        <taxon>Pezizomycotina</taxon>
        <taxon>Dothideomycetes</taxon>
        <taxon>Pleosporomycetidae</taxon>
        <taxon>Pleosporales</taxon>
        <taxon>Pleosporineae</taxon>
        <taxon>Phaeosphaeriaceae</taxon>
        <taxon>Ampelomyces</taxon>
    </lineage>
</organism>
<name>A0A6A5QEX3_AMPQU</name>
<dbReference type="OrthoDB" id="3783827at2759"/>
<dbReference type="EMBL" id="ML979139">
    <property type="protein sequence ID" value="KAF1913380.1"/>
    <property type="molecule type" value="Genomic_DNA"/>
</dbReference>
<evidence type="ECO:0000313" key="3">
    <source>
        <dbReference type="EMBL" id="KAF1913380.1"/>
    </source>
</evidence>
<dbReference type="Proteomes" id="UP000800096">
    <property type="component" value="Unassembled WGS sequence"/>
</dbReference>
<accession>A0A6A5QEX3</accession>
<sequence>MPWTTTKTAGVTLGILLPVLLLITLASILVYRKRFRSPKPPPKSESEADAELALPGPIHQPGTVRRQTGQPQTFYDWVQRSNEEAGPKHTRYASVEHGPGPVIRGDIPVAHERYVYPSLENGPGPEIGSGASSVYSRPAMSRAGTARKDSIGGSSLRKAVLGAGEGEKRKEEAIQRKEVVVKEVKIEAKKVEERTALRGYSGAWP</sequence>
<feature type="transmembrane region" description="Helical" evidence="2">
    <location>
        <begin position="12"/>
        <end position="31"/>
    </location>
</feature>
<evidence type="ECO:0000256" key="2">
    <source>
        <dbReference type="SAM" id="Phobius"/>
    </source>
</evidence>